<evidence type="ECO:0000256" key="1">
    <source>
        <dbReference type="SAM" id="MobiDB-lite"/>
    </source>
</evidence>
<protein>
    <submittedName>
        <fullName evidence="2">Putative coat protein p29</fullName>
    </submittedName>
</protein>
<keyword evidence="2" id="KW-0946">Virion</keyword>
<sequence>MSIVTFTLTDPSSALIAEIMQAKERHNVSVPEGLRNFSKPDKKKQQSQPQQPSRASARSQQLQPSTSGYQAKKPGKQKVEVVPQKLKQKQPAAPINKKAAKAKLYGLEQHCPKYAEAKGLQKQIGMTYYKISEPYALPDFKVMEASEDLVAVNEKDPMGTFEKRLYSMGFPKRPIKNVIPVFEFSDHYIVVFFPGSNAEIVKNIPKDSVADYAEAQLAALLAARQQINQIHDLGDILPTNYLNVLDSGTQDVVVSDGDDESQSEQ</sequence>
<evidence type="ECO:0000313" key="2">
    <source>
        <dbReference type="EMBL" id="AKJ79133.1"/>
    </source>
</evidence>
<keyword evidence="2" id="KW-0167">Capsid protein</keyword>
<dbReference type="EMBL" id="KP336746">
    <property type="protein sequence ID" value="AKJ79133.1"/>
    <property type="molecule type" value="Genomic_RNA"/>
</dbReference>
<feature type="region of interest" description="Disordered" evidence="1">
    <location>
        <begin position="24"/>
        <end position="94"/>
    </location>
</feature>
<feature type="compositionally biased region" description="Low complexity" evidence="1">
    <location>
        <begin position="46"/>
        <end position="65"/>
    </location>
</feature>
<reference evidence="2" key="1">
    <citation type="submission" date="2014-12" db="EMBL/GenBank/DDBJ databases">
        <title>Molecular variability of Citrus leprosis virus C: Identification and characterization of a novel divergent genotype isolated from the Sao Paulo state, Brazil.</title>
        <authorList>
            <person name="Ramos-Gonzalez P.L."/>
            <person name="Chavi-Jesus C."/>
            <person name="Claire-Breton M."/>
            <person name="Aparecida-Pereira J."/>
            <person name="Dias-Arena G."/>
            <person name="Nunes M.A."/>
            <person name="Kitajima E.W."/>
            <person name="Machado M.A."/>
            <person name="Freitas-Astua J."/>
        </authorList>
    </citation>
    <scope>NUCLEOTIDE SEQUENCE</scope>
    <source>
        <strain evidence="2">SJRP</strain>
    </source>
</reference>
<accession>A0A0G3F5P2</accession>
<name>A0A0G3F5P2_9VIRU</name>
<dbReference type="GO" id="GO:0019028">
    <property type="term" value="C:viral capsid"/>
    <property type="evidence" value="ECO:0007669"/>
    <property type="project" value="UniProtKB-KW"/>
</dbReference>
<proteinExistence type="predicted"/>
<organism evidence="2">
    <name type="scientific">Citrus leprosis virus C</name>
    <dbReference type="NCBI Taxonomy" id="347219"/>
    <lineage>
        <taxon>Viruses</taxon>
        <taxon>Riboviria</taxon>
        <taxon>Orthornavirae</taxon>
        <taxon>Kitrinoviricota</taxon>
        <taxon>Alsuviricetes</taxon>
        <taxon>Martellivirales</taxon>
        <taxon>Kitaviridae</taxon>
        <taxon>Cilevirus</taxon>
        <taxon>Cilevirus leprosis</taxon>
    </lineage>
</organism>